<reference evidence="9" key="1">
    <citation type="submission" date="2021-11" db="EMBL/GenBank/DDBJ databases">
        <authorList>
            <person name="Rodrigo-Torres L."/>
            <person name="Arahal R. D."/>
            <person name="Lucena T."/>
        </authorList>
    </citation>
    <scope>NUCLEOTIDE SEQUENCE</scope>
    <source>
        <strain evidence="9">CECT 7928</strain>
    </source>
</reference>
<organism evidence="9 10">
    <name type="scientific">Vibrio marisflavi CECT 7928</name>
    <dbReference type="NCBI Taxonomy" id="634439"/>
    <lineage>
        <taxon>Bacteria</taxon>
        <taxon>Pseudomonadati</taxon>
        <taxon>Pseudomonadota</taxon>
        <taxon>Gammaproteobacteria</taxon>
        <taxon>Vibrionales</taxon>
        <taxon>Vibrionaceae</taxon>
        <taxon>Vibrio</taxon>
    </lineage>
</organism>
<sequence length="422" mass="47141">MSDDTFIENETACDCCDWVNTIPPMQHNERLRCERCKHPIVTVSKKTAQLLLANSSAAIVLFALSLTYEFLGFSSNGITQQISLWDCINALLIEHFTALGAIVSVTLVVLPLIYLFSILLLSFSLIVKSKHHRYTRWLLLSLETIQPWLMVDVFMLGGLVALVKLKSLAEVSLGVSFWAFAAYTFLLIRTVCYVDKRWLWNQFFGQSEKIDIKQKASSARNQGLIGCQFCGALNPSTNRTCSRCHHVIMSRKPASLKRTIALLIGASILYVPANLFPIMNTTFLGTTEHSTIIGGVLLLWALKSYPVALVILIASVLVPIAKILSLFWLCWQYHFATDLPAIKKQKIYHLTELVGRWSMVDIFVVAILSALVQLGTLMNIVPGIAAMSFCAVVILTMLAAMSFDPRLVWDISEETKVDESES</sequence>
<dbReference type="RefSeq" id="WP_237360080.1">
    <property type="nucleotide sequence ID" value="NZ_CAKLDM010000001.1"/>
</dbReference>
<dbReference type="Pfam" id="PF04403">
    <property type="entry name" value="PqiA"/>
    <property type="match status" value="2"/>
</dbReference>
<dbReference type="PANTHER" id="PTHR30462">
    <property type="entry name" value="INTERMEMBRANE TRANSPORT PROTEIN PQIB-RELATED"/>
    <property type="match status" value="1"/>
</dbReference>
<feature type="transmembrane region" description="Helical" evidence="8">
    <location>
        <begin position="175"/>
        <end position="194"/>
    </location>
</feature>
<dbReference type="PANTHER" id="PTHR30462:SF3">
    <property type="entry name" value="INTERMEMBRANE TRANSPORT PROTEIN PQIA"/>
    <property type="match status" value="1"/>
</dbReference>
<dbReference type="Proteomes" id="UP000838748">
    <property type="component" value="Unassembled WGS sequence"/>
</dbReference>
<evidence type="ECO:0000256" key="5">
    <source>
        <dbReference type="ARBA" id="ARBA00022692"/>
    </source>
</evidence>
<dbReference type="InterPro" id="IPR007498">
    <property type="entry name" value="PqiA-like"/>
</dbReference>
<feature type="transmembrane region" description="Helical" evidence="8">
    <location>
        <begin position="101"/>
        <end position="126"/>
    </location>
</feature>
<evidence type="ECO:0000256" key="3">
    <source>
        <dbReference type="ARBA" id="ARBA00022475"/>
    </source>
</evidence>
<feature type="transmembrane region" description="Helical" evidence="8">
    <location>
        <begin position="259"/>
        <end position="279"/>
    </location>
</feature>
<comment type="subcellular location">
    <subcellularLocation>
        <location evidence="1">Cell inner membrane</location>
        <topology evidence="1">Multi-pass membrane protein</topology>
    </subcellularLocation>
</comment>
<evidence type="ECO:0000256" key="4">
    <source>
        <dbReference type="ARBA" id="ARBA00022519"/>
    </source>
</evidence>
<keyword evidence="3" id="KW-1003">Cell membrane</keyword>
<evidence type="ECO:0000256" key="8">
    <source>
        <dbReference type="SAM" id="Phobius"/>
    </source>
</evidence>
<proteinExistence type="inferred from homology"/>
<accession>A0ABM9A0D2</accession>
<feature type="transmembrane region" description="Helical" evidence="8">
    <location>
        <begin position="138"/>
        <end position="163"/>
    </location>
</feature>
<keyword evidence="5 8" id="KW-0812">Transmembrane</keyword>
<name>A0ABM9A0D2_9VIBR</name>
<evidence type="ECO:0000313" key="10">
    <source>
        <dbReference type="Proteomes" id="UP000838748"/>
    </source>
</evidence>
<feature type="transmembrane region" description="Helical" evidence="8">
    <location>
        <begin position="50"/>
        <end position="68"/>
    </location>
</feature>
<evidence type="ECO:0000256" key="7">
    <source>
        <dbReference type="ARBA" id="ARBA00023136"/>
    </source>
</evidence>
<comment type="similarity">
    <text evidence="2">Belongs to the PqiA family.</text>
</comment>
<evidence type="ECO:0000313" key="9">
    <source>
        <dbReference type="EMBL" id="CAH0536797.1"/>
    </source>
</evidence>
<evidence type="ECO:0000256" key="1">
    <source>
        <dbReference type="ARBA" id="ARBA00004429"/>
    </source>
</evidence>
<keyword evidence="10" id="KW-1185">Reference proteome</keyword>
<evidence type="ECO:0000256" key="2">
    <source>
        <dbReference type="ARBA" id="ARBA00007555"/>
    </source>
</evidence>
<comment type="caution">
    <text evidence="9">The sequence shown here is derived from an EMBL/GenBank/DDBJ whole genome shotgun (WGS) entry which is preliminary data.</text>
</comment>
<dbReference type="InterPro" id="IPR051800">
    <property type="entry name" value="PqiA-PqiB_transport"/>
</dbReference>
<dbReference type="EMBL" id="CAKLDM010000001">
    <property type="protein sequence ID" value="CAH0536797.1"/>
    <property type="molecule type" value="Genomic_DNA"/>
</dbReference>
<gene>
    <name evidence="9" type="primary">pqiA</name>
    <name evidence="9" type="ORF">VMF7928_00687</name>
</gene>
<keyword evidence="6 8" id="KW-1133">Transmembrane helix</keyword>
<keyword evidence="7 8" id="KW-0472">Membrane</keyword>
<feature type="transmembrane region" description="Helical" evidence="8">
    <location>
        <begin position="354"/>
        <end position="374"/>
    </location>
</feature>
<dbReference type="InterPro" id="IPR005219">
    <property type="entry name" value="PqiA-like_proteobact"/>
</dbReference>
<evidence type="ECO:0000256" key="6">
    <source>
        <dbReference type="ARBA" id="ARBA00022989"/>
    </source>
</evidence>
<feature type="transmembrane region" description="Helical" evidence="8">
    <location>
        <begin position="380"/>
        <end position="400"/>
    </location>
</feature>
<feature type="transmembrane region" description="Helical" evidence="8">
    <location>
        <begin position="307"/>
        <end position="333"/>
    </location>
</feature>
<keyword evidence="4" id="KW-0997">Cell inner membrane</keyword>
<dbReference type="NCBIfam" id="TIGR00155">
    <property type="entry name" value="pqiA_fam"/>
    <property type="match status" value="1"/>
</dbReference>
<protein>
    <submittedName>
        <fullName evidence="9">Intermembrane transport protein PqiA</fullName>
    </submittedName>
</protein>